<dbReference type="Gene3D" id="1.10.580.10">
    <property type="entry name" value="Citrate Synthase, domain 1"/>
    <property type="match status" value="2"/>
</dbReference>
<dbReference type="SUPFAM" id="SSF48256">
    <property type="entry name" value="Citrate synthase"/>
    <property type="match status" value="1"/>
</dbReference>
<evidence type="ECO:0000313" key="8">
    <source>
        <dbReference type="EMBL" id="GAA1834050.1"/>
    </source>
</evidence>
<dbReference type="EMBL" id="BAAAQK010000003">
    <property type="protein sequence ID" value="GAA1834050.1"/>
    <property type="molecule type" value="Genomic_DNA"/>
</dbReference>
<keyword evidence="9" id="KW-1185">Reference proteome</keyword>
<dbReference type="InterPro" id="IPR009061">
    <property type="entry name" value="DNA-bd_dom_put_sf"/>
</dbReference>
<dbReference type="InterPro" id="IPR041657">
    <property type="entry name" value="HTH_17"/>
</dbReference>
<dbReference type="RefSeq" id="WP_344412841.1">
    <property type="nucleotide sequence ID" value="NZ_BAAAQK010000003.1"/>
</dbReference>
<dbReference type="Gene3D" id="1.10.230.10">
    <property type="entry name" value="Cytochrome P450-Terp, domain 2"/>
    <property type="match status" value="1"/>
</dbReference>
<keyword evidence="4 5" id="KW-0808">Transferase</keyword>
<dbReference type="InterPro" id="IPR016143">
    <property type="entry name" value="Citrate_synth-like_sm_a-sub"/>
</dbReference>
<dbReference type="InterPro" id="IPR002020">
    <property type="entry name" value="Citrate_synthase"/>
</dbReference>
<feature type="compositionally biased region" description="Low complexity" evidence="6">
    <location>
        <begin position="198"/>
        <end position="211"/>
    </location>
</feature>
<comment type="similarity">
    <text evidence="2 5">Belongs to the citrate synthase family.</text>
</comment>
<dbReference type="InterPro" id="IPR036969">
    <property type="entry name" value="Citrate_synthase_sf"/>
</dbReference>
<evidence type="ECO:0000259" key="7">
    <source>
        <dbReference type="Pfam" id="PF12728"/>
    </source>
</evidence>
<dbReference type="EC" id="2.3.3.16" evidence="3"/>
<dbReference type="PROSITE" id="PS00480">
    <property type="entry name" value="CITRATE_SYNTHASE"/>
    <property type="match status" value="1"/>
</dbReference>
<name>A0ABN2MQM6_9PSEU</name>
<proteinExistence type="inferred from homology"/>
<dbReference type="PANTHER" id="PTHR11739">
    <property type="entry name" value="CITRATE SYNTHASE"/>
    <property type="match status" value="1"/>
</dbReference>
<dbReference type="PANTHER" id="PTHR11739:SF4">
    <property type="entry name" value="CITRATE SYNTHASE, PEROXISOMAL"/>
    <property type="match status" value="1"/>
</dbReference>
<evidence type="ECO:0000256" key="1">
    <source>
        <dbReference type="ARBA" id="ARBA00005163"/>
    </source>
</evidence>
<feature type="domain" description="Helix-turn-helix" evidence="7">
    <location>
        <begin position="6"/>
        <end position="54"/>
    </location>
</feature>
<comment type="pathway">
    <text evidence="1">Carbohydrate metabolism; tricarboxylic acid cycle.</text>
</comment>
<organism evidence="8 9">
    <name type="scientific">Pseudonocardia ailaonensis</name>
    <dbReference type="NCBI Taxonomy" id="367279"/>
    <lineage>
        <taxon>Bacteria</taxon>
        <taxon>Bacillati</taxon>
        <taxon>Actinomycetota</taxon>
        <taxon>Actinomycetes</taxon>
        <taxon>Pseudonocardiales</taxon>
        <taxon>Pseudonocardiaceae</taxon>
        <taxon>Pseudonocardia</taxon>
    </lineage>
</organism>
<evidence type="ECO:0000313" key="9">
    <source>
        <dbReference type="Proteomes" id="UP001500449"/>
    </source>
</evidence>
<dbReference type="Pfam" id="PF12728">
    <property type="entry name" value="HTH_17"/>
    <property type="match status" value="1"/>
</dbReference>
<dbReference type="InterPro" id="IPR016142">
    <property type="entry name" value="Citrate_synth-like_lrg_a-sub"/>
</dbReference>
<dbReference type="Pfam" id="PF00285">
    <property type="entry name" value="Citrate_synt"/>
    <property type="match status" value="1"/>
</dbReference>
<comment type="caution">
    <text evidence="8">The sequence shown here is derived from an EMBL/GenBank/DDBJ whole genome shotgun (WGS) entry which is preliminary data.</text>
</comment>
<accession>A0ABN2MQM6</accession>
<evidence type="ECO:0000256" key="6">
    <source>
        <dbReference type="SAM" id="MobiDB-lite"/>
    </source>
</evidence>
<evidence type="ECO:0000256" key="4">
    <source>
        <dbReference type="ARBA" id="ARBA00022679"/>
    </source>
</evidence>
<dbReference type="PRINTS" id="PR00143">
    <property type="entry name" value="CITRTSNTHASE"/>
</dbReference>
<sequence>MSEDRLLTTAEVARRLDVKPDTVYAYVSRGLLTNVRAGDRRGSRFAQSEVDRLAGRGREARRPSGAIERIRTALTRLSDDDVFYRGRPVSVLAAEESAEAVAHLLWTGELRATRFDALPGQVAAARGAVAALPGTARLTDRIRVAVAAAAAADPLRHDLDPAAVVRRAEAILATVADALGPSPAIPRSGDPSDGAHDAGAPTRRAPTAAGPVPGDAGHDTTGPGSLAHRLWPALSGRPATPSEAALLTRLLVVMADHDLAVSTLAARVAASARAHPYAVVSAALGAIDGQYHGAASTLAHRFLAEALDDPIAAIAERRRAGLAVPGFGHRVYRRRDPRVEIVLAPLRAAGAPVVAVVDELAERLADRPGGFPNVDLALAAVAHGYGLPPDAGEAVFAVARITGWVAHALEEYTEPGLRFRAEGVYTGL</sequence>
<evidence type="ECO:0000256" key="3">
    <source>
        <dbReference type="ARBA" id="ARBA00012972"/>
    </source>
</evidence>
<dbReference type="Proteomes" id="UP001500449">
    <property type="component" value="Unassembled WGS sequence"/>
</dbReference>
<gene>
    <name evidence="8" type="ORF">GCM10009836_10240</name>
</gene>
<feature type="region of interest" description="Disordered" evidence="6">
    <location>
        <begin position="182"/>
        <end position="224"/>
    </location>
</feature>
<evidence type="ECO:0000256" key="2">
    <source>
        <dbReference type="ARBA" id="ARBA00010566"/>
    </source>
</evidence>
<reference evidence="8 9" key="1">
    <citation type="journal article" date="2019" name="Int. J. Syst. Evol. Microbiol.">
        <title>The Global Catalogue of Microorganisms (GCM) 10K type strain sequencing project: providing services to taxonomists for standard genome sequencing and annotation.</title>
        <authorList>
            <consortium name="The Broad Institute Genomics Platform"/>
            <consortium name="The Broad Institute Genome Sequencing Center for Infectious Disease"/>
            <person name="Wu L."/>
            <person name="Ma J."/>
        </authorList>
    </citation>
    <scope>NUCLEOTIDE SEQUENCE [LARGE SCALE GENOMIC DNA]</scope>
    <source>
        <strain evidence="8 9">JCM 16009</strain>
    </source>
</reference>
<evidence type="ECO:0000256" key="5">
    <source>
        <dbReference type="RuleBase" id="RU003406"/>
    </source>
</evidence>
<dbReference type="SUPFAM" id="SSF46955">
    <property type="entry name" value="Putative DNA-binding domain"/>
    <property type="match status" value="1"/>
</dbReference>
<protein>
    <recommendedName>
        <fullName evidence="3">citrate synthase (unknown stereospecificity)</fullName>
        <ecNumber evidence="3">2.3.3.16</ecNumber>
    </recommendedName>
</protein>
<dbReference type="InterPro" id="IPR019810">
    <property type="entry name" value="Citrate_synthase_AS"/>
</dbReference>